<organism evidence="1 2">
    <name type="scientific">Frischella perrara</name>
    <dbReference type="NCBI Taxonomy" id="1267021"/>
    <lineage>
        <taxon>Bacteria</taxon>
        <taxon>Pseudomonadati</taxon>
        <taxon>Pseudomonadota</taxon>
        <taxon>Gammaproteobacteria</taxon>
        <taxon>Orbales</taxon>
        <taxon>Orbaceae</taxon>
        <taxon>Frischella</taxon>
    </lineage>
</organism>
<name>A0A0A7S2H8_FRIPE</name>
<gene>
    <name evidence="1" type="ORF">FPB0191_01218</name>
</gene>
<dbReference type="EMBL" id="CP009056">
    <property type="protein sequence ID" value="AJA45042.1"/>
    <property type="molecule type" value="Genomic_DNA"/>
</dbReference>
<proteinExistence type="predicted"/>
<sequence length="465" mass="51441">MFSNLLLPSKAICHNNFIYFKLLFIWLNSIVFCPYSYAEVISTMTNIIQGTAPYLTFDGDLTPASNTDELLTIQLPDGTIYSKTNNQSSLSNPIILPANGIKLGDIITFIPAGQISISMTDLLNNNAFWHDLDGDDEMIATGNLRLVAHDIKGNEISLNDPFVDCYAPYSIMLQNDATILSTTYGFPNSTLINANNVIYYITPPKGACSYAAQPNLTLSNSHNNGSLGSNYSGPTAEWDDVKGFKLQDINNHKLNFPTTGANNFFFLMDLMNTVANEVNYVKTPSNSGINLSITSEGGSKIKVRLMGPKAGASLNEAITAVPTSFILYSDKEKQNKIYSFTIKKWFIAQTGDGISYHDATQYCNNLGYQLPKIEQLTNASLDDINGNIAGQPNHYQRRIGGGLFSEWGEANDEYYRGSNFKNNTNYWTLASSQEDLFEDKDLNTNEPINLDTMELNNQTVCISPD</sequence>
<dbReference type="AlphaFoldDB" id="A0A0A7S2H8"/>
<reference evidence="1 2" key="1">
    <citation type="journal article" date="2014" name="Appl. Environ. Microbiol.">
        <title>Gut symbionts from distinct hosts exhibit genotoxic activity via divergent colibactin biosynthetic pathways.</title>
        <authorList>
            <person name="Engel P."/>
            <person name="Vizcaino M.I."/>
            <person name="Crawford J.M."/>
        </authorList>
    </citation>
    <scope>NUCLEOTIDE SEQUENCE [LARGE SCALE GENOMIC DNA]</scope>
    <source>
        <strain evidence="1 2">PEB0191</strain>
    </source>
</reference>
<evidence type="ECO:0000313" key="2">
    <source>
        <dbReference type="Proteomes" id="UP000030901"/>
    </source>
</evidence>
<evidence type="ECO:0000313" key="1">
    <source>
        <dbReference type="EMBL" id="AJA45042.1"/>
    </source>
</evidence>
<dbReference type="Proteomes" id="UP000030901">
    <property type="component" value="Chromosome"/>
</dbReference>
<protein>
    <submittedName>
        <fullName evidence="1">Uncharacterized protein</fullName>
    </submittedName>
</protein>
<dbReference type="KEGG" id="fpp:FPB0191_01218"/>
<accession>A0A0A7S2H8</accession>
<dbReference type="HOGENOM" id="CLU_587605_0_0_6"/>
<keyword evidence="2" id="KW-1185">Reference proteome</keyword>